<protein>
    <recommendedName>
        <fullName evidence="4">Sulfotransferase family protein</fullName>
    </recommendedName>
</protein>
<reference evidence="3" key="1">
    <citation type="submission" date="2018-05" db="EMBL/GenBank/DDBJ databases">
        <authorList>
            <person name="Du Z."/>
            <person name="Wang X."/>
        </authorList>
    </citation>
    <scope>NUCLEOTIDE SEQUENCE [LARGE SCALE GENOMIC DNA]</scope>
    <source>
        <strain evidence="3">CQN31</strain>
    </source>
</reference>
<evidence type="ECO:0008006" key="4">
    <source>
        <dbReference type="Google" id="ProtNLM"/>
    </source>
</evidence>
<evidence type="ECO:0000313" key="3">
    <source>
        <dbReference type="Proteomes" id="UP000245765"/>
    </source>
</evidence>
<proteinExistence type="predicted"/>
<comment type="caution">
    <text evidence="2">The sequence shown here is derived from an EMBL/GenBank/DDBJ whole genome shotgun (WGS) entry which is preliminary data.</text>
</comment>
<evidence type="ECO:0000256" key="1">
    <source>
        <dbReference type="SAM" id="MobiDB-lite"/>
    </source>
</evidence>
<organism evidence="2 3">
    <name type="scientific">Falsiroseomonas bella</name>
    <dbReference type="NCBI Taxonomy" id="2184016"/>
    <lineage>
        <taxon>Bacteria</taxon>
        <taxon>Pseudomonadati</taxon>
        <taxon>Pseudomonadota</taxon>
        <taxon>Alphaproteobacteria</taxon>
        <taxon>Acetobacterales</taxon>
        <taxon>Roseomonadaceae</taxon>
        <taxon>Falsiroseomonas</taxon>
    </lineage>
</organism>
<dbReference type="Proteomes" id="UP000245765">
    <property type="component" value="Unassembled WGS sequence"/>
</dbReference>
<dbReference type="AlphaFoldDB" id="A0A317FBD9"/>
<feature type="region of interest" description="Disordered" evidence="1">
    <location>
        <begin position="1"/>
        <end position="37"/>
    </location>
</feature>
<dbReference type="Gene3D" id="3.40.50.300">
    <property type="entry name" value="P-loop containing nucleotide triphosphate hydrolases"/>
    <property type="match status" value="1"/>
</dbReference>
<dbReference type="InterPro" id="IPR027417">
    <property type="entry name" value="P-loop_NTPase"/>
</dbReference>
<evidence type="ECO:0000313" key="2">
    <source>
        <dbReference type="EMBL" id="PWS34916.1"/>
    </source>
</evidence>
<dbReference type="SUPFAM" id="SSF52540">
    <property type="entry name" value="P-loop containing nucleoside triphosphate hydrolases"/>
    <property type="match status" value="1"/>
</dbReference>
<dbReference type="EMBL" id="QGNA01000005">
    <property type="protein sequence ID" value="PWS34916.1"/>
    <property type="molecule type" value="Genomic_DNA"/>
</dbReference>
<gene>
    <name evidence="2" type="ORF">DFH01_21460</name>
</gene>
<keyword evidence="3" id="KW-1185">Reference proteome</keyword>
<sequence length="302" mass="33273">MRRRRRRNCASTRSASRPSNPPSWCSPMSGAASTPEGAAPGPMRLLFEGSFNAYFRAAAPGAGPVVFVHVPKTAGTSLRREVAALLQPDVNIVVDYTDTARSFHERMDQAVEQFLAQATASPVRFASGHILARHVARIRQALPGTRLITFLREPVSRVISDFRYQGSPRHPLHAEFTARVPDLDAYLALDSERNKMAEHLIPREILAGGDPDACVAHLLATYDFIGIQELYPLCFRVLTMLLGAPAWPTVRENVGAEEDAAAPVPEEMAARIRAANPLDVALYDAVAPRWHRVRDALAKRLR</sequence>
<name>A0A317FBD9_9PROT</name>
<accession>A0A317FBD9</accession>